<dbReference type="GO" id="GO:0004132">
    <property type="term" value="F:dCMP deaminase activity"/>
    <property type="evidence" value="ECO:0007669"/>
    <property type="project" value="TreeGrafter"/>
</dbReference>
<dbReference type="Gene3D" id="3.40.140.10">
    <property type="entry name" value="Cytidine Deaminase, domain 2"/>
    <property type="match status" value="1"/>
</dbReference>
<protein>
    <submittedName>
        <fullName evidence="3">Deoxycytidylate deaminase</fullName>
    </submittedName>
</protein>
<dbReference type="PANTHER" id="PTHR11086">
    <property type="entry name" value="DEOXYCYTIDYLATE DEAMINASE-RELATED"/>
    <property type="match status" value="1"/>
</dbReference>
<dbReference type="InterPro" id="IPR015517">
    <property type="entry name" value="dCMP_deaminase-rel"/>
</dbReference>
<dbReference type="InterPro" id="IPR027417">
    <property type="entry name" value="P-loop_NTPase"/>
</dbReference>
<evidence type="ECO:0000256" key="1">
    <source>
        <dbReference type="ARBA" id="ARBA00022801"/>
    </source>
</evidence>
<evidence type="ECO:0000313" key="4">
    <source>
        <dbReference type="Proteomes" id="UP000199600"/>
    </source>
</evidence>
<dbReference type="PROSITE" id="PS51747">
    <property type="entry name" value="CYT_DCMP_DEAMINASES_2"/>
    <property type="match status" value="1"/>
</dbReference>
<sequence>MTHLRGAKDEAVIFAADHVKNTLPKLSSAVKEVLNMGADKAYTKVFQALGNNVRRSGNALSEVVDPNGLLLLPSAITQVIKLFRLQNRLQRAQHNYFAIDALRHPLEIRYLRERISPFYTVAVSTDSTSRRTRLVDLGYGKQAIDELDAKEYPSEVKDSRKTAIGYSAFVSQDIQSCLASSSIYIRNSGTPEEKDFRELGRQLCRYVALMQHPGLVTPTAVERCMHAAFAAKLNSGCISRQVGAVVTDSSYSIKAVGWNDAPRGQVPCLLRNTSHALNKKWDEIAYSKFELGDDTFRAALSKTPLGKLAQEHTNGRNITYCFKAIYNGIKKDKNQVHTRSLHAEENAFLQISRSGGQGLDGGCLFTTASPCELCAKKAYQLGIKQIYYIDPYPGISLDHVLSGGTSPPAVTLFSGAIGRAYHELYEPTMAYKDELDRLCSG</sequence>
<dbReference type="EMBL" id="FLQY01000029">
    <property type="protein sequence ID" value="SBT04175.1"/>
    <property type="molecule type" value="Genomic_DNA"/>
</dbReference>
<evidence type="ECO:0000259" key="2">
    <source>
        <dbReference type="PROSITE" id="PS51747"/>
    </source>
</evidence>
<name>A0A1A8XG76_9RHOO</name>
<dbReference type="InterPro" id="IPR002125">
    <property type="entry name" value="CMP_dCMP_dom"/>
</dbReference>
<reference evidence="3 4" key="1">
    <citation type="submission" date="2016-06" db="EMBL/GenBank/DDBJ databases">
        <authorList>
            <person name="Kjaerup R.B."/>
            <person name="Dalgaard T.S."/>
            <person name="Juul-Madsen H.R."/>
        </authorList>
    </citation>
    <scope>NUCLEOTIDE SEQUENCE [LARGE SCALE GENOMIC DNA]</scope>
    <source>
        <strain evidence="3">2</strain>
    </source>
</reference>
<dbReference type="GO" id="GO:0005737">
    <property type="term" value="C:cytoplasm"/>
    <property type="evidence" value="ECO:0007669"/>
    <property type="project" value="TreeGrafter"/>
</dbReference>
<evidence type="ECO:0000313" key="3">
    <source>
        <dbReference type="EMBL" id="SBT04175.1"/>
    </source>
</evidence>
<dbReference type="SUPFAM" id="SSF53927">
    <property type="entry name" value="Cytidine deaminase-like"/>
    <property type="match status" value="1"/>
</dbReference>
<organism evidence="3 4">
    <name type="scientific">Candidatus Propionivibrio aalborgensis</name>
    <dbReference type="NCBI Taxonomy" id="1860101"/>
    <lineage>
        <taxon>Bacteria</taxon>
        <taxon>Pseudomonadati</taxon>
        <taxon>Pseudomonadota</taxon>
        <taxon>Betaproteobacteria</taxon>
        <taxon>Rhodocyclales</taxon>
        <taxon>Rhodocyclaceae</taxon>
        <taxon>Propionivibrio</taxon>
    </lineage>
</organism>
<dbReference type="Pfam" id="PF00383">
    <property type="entry name" value="dCMP_cyt_deam_1"/>
    <property type="match status" value="1"/>
</dbReference>
<dbReference type="AlphaFoldDB" id="A0A1A8XG76"/>
<accession>A0A1A8XG76</accession>
<dbReference type="PANTHER" id="PTHR11086:SF18">
    <property type="entry name" value="DEOXYCYTIDYLATE DEAMINASE"/>
    <property type="match status" value="1"/>
</dbReference>
<keyword evidence="1" id="KW-0378">Hydrolase</keyword>
<keyword evidence="4" id="KW-1185">Reference proteome</keyword>
<gene>
    <name evidence="3" type="ORF">PROAA_1240001</name>
</gene>
<dbReference type="Gene3D" id="3.40.50.300">
    <property type="entry name" value="P-loop containing nucleotide triphosphate hydrolases"/>
    <property type="match status" value="1"/>
</dbReference>
<dbReference type="Proteomes" id="UP000199600">
    <property type="component" value="Unassembled WGS sequence"/>
</dbReference>
<proteinExistence type="predicted"/>
<feature type="domain" description="CMP/dCMP-type deaminase" evidence="2">
    <location>
        <begin position="219"/>
        <end position="408"/>
    </location>
</feature>
<dbReference type="InterPro" id="IPR016193">
    <property type="entry name" value="Cytidine_deaminase-like"/>
</dbReference>